<evidence type="ECO:0000313" key="7">
    <source>
        <dbReference type="EnsemblMetazoa" id="XP_030839815"/>
    </source>
</evidence>
<dbReference type="GO" id="GO:1902476">
    <property type="term" value="P:chloride transmembrane transport"/>
    <property type="evidence" value="ECO:0000318"/>
    <property type="project" value="GO_Central"/>
</dbReference>
<dbReference type="SUPFAM" id="SSF52091">
    <property type="entry name" value="SpoIIaa-like"/>
    <property type="match status" value="1"/>
</dbReference>
<keyword evidence="8" id="KW-1185">Reference proteome</keyword>
<feature type="transmembrane region" description="Helical" evidence="5">
    <location>
        <begin position="431"/>
        <end position="462"/>
    </location>
</feature>
<reference evidence="8" key="1">
    <citation type="submission" date="2015-02" db="EMBL/GenBank/DDBJ databases">
        <title>Genome sequencing for Strongylocentrotus purpuratus.</title>
        <authorList>
            <person name="Murali S."/>
            <person name="Liu Y."/>
            <person name="Vee V."/>
            <person name="English A."/>
            <person name="Wang M."/>
            <person name="Skinner E."/>
            <person name="Han Y."/>
            <person name="Muzny D.M."/>
            <person name="Worley K.C."/>
            <person name="Gibbs R.A."/>
        </authorList>
    </citation>
    <scope>NUCLEOTIDE SEQUENCE</scope>
</reference>
<dbReference type="CDD" id="cd07042">
    <property type="entry name" value="STAS_SulP_like_sulfate_transporter"/>
    <property type="match status" value="1"/>
</dbReference>
<evidence type="ECO:0000256" key="5">
    <source>
        <dbReference type="SAM" id="Phobius"/>
    </source>
</evidence>
<protein>
    <recommendedName>
        <fullName evidence="6">STAS domain-containing protein</fullName>
    </recommendedName>
</protein>
<dbReference type="GO" id="GO:0005886">
    <property type="term" value="C:plasma membrane"/>
    <property type="evidence" value="ECO:0000318"/>
    <property type="project" value="GO_Central"/>
</dbReference>
<dbReference type="KEGG" id="spu:584469"/>
<dbReference type="NCBIfam" id="TIGR00815">
    <property type="entry name" value="sulP"/>
    <property type="match status" value="1"/>
</dbReference>
<dbReference type="EnsemblMetazoa" id="XM_030983955">
    <property type="protein sequence ID" value="XP_030839815"/>
    <property type="gene ID" value="LOC584469"/>
</dbReference>
<keyword evidence="4 5" id="KW-0472">Membrane</keyword>
<dbReference type="InterPro" id="IPR001902">
    <property type="entry name" value="SLC26A/SulP_fam"/>
</dbReference>
<dbReference type="AlphaFoldDB" id="A0A7M7NPK2"/>
<comment type="subcellular location">
    <subcellularLocation>
        <location evidence="1">Membrane</location>
        <topology evidence="1">Multi-pass membrane protein</topology>
    </subcellularLocation>
</comment>
<dbReference type="OrthoDB" id="288203at2759"/>
<dbReference type="InterPro" id="IPR011547">
    <property type="entry name" value="SLC26A/SulP_dom"/>
</dbReference>
<dbReference type="Pfam" id="PF01740">
    <property type="entry name" value="STAS"/>
    <property type="match status" value="1"/>
</dbReference>
<evidence type="ECO:0000256" key="4">
    <source>
        <dbReference type="ARBA" id="ARBA00023136"/>
    </source>
</evidence>
<feature type="transmembrane region" description="Helical" evidence="5">
    <location>
        <begin position="34"/>
        <end position="56"/>
    </location>
</feature>
<feature type="transmembrane region" description="Helical" evidence="5">
    <location>
        <begin position="374"/>
        <end position="394"/>
    </location>
</feature>
<keyword evidence="2 5" id="KW-0812">Transmembrane</keyword>
<feature type="transmembrane region" description="Helical" evidence="5">
    <location>
        <begin position="297"/>
        <end position="316"/>
    </location>
</feature>
<dbReference type="RefSeq" id="XP_030839815.1">
    <property type="nucleotide sequence ID" value="XM_030983955.1"/>
</dbReference>
<dbReference type="Proteomes" id="UP000007110">
    <property type="component" value="Unassembled WGS sequence"/>
</dbReference>
<keyword evidence="3 5" id="KW-1133">Transmembrane helix</keyword>
<dbReference type="GeneID" id="584469"/>
<feature type="domain" description="STAS" evidence="6">
    <location>
        <begin position="497"/>
        <end position="599"/>
    </location>
</feature>
<dbReference type="Gene3D" id="3.30.750.24">
    <property type="entry name" value="STAS domain"/>
    <property type="match status" value="1"/>
</dbReference>
<dbReference type="InterPro" id="IPR036513">
    <property type="entry name" value="STAS_dom_sf"/>
</dbReference>
<feature type="transmembrane region" description="Helical" evidence="5">
    <location>
        <begin position="198"/>
        <end position="216"/>
    </location>
</feature>
<dbReference type="PROSITE" id="PS50801">
    <property type="entry name" value="STAS"/>
    <property type="match status" value="1"/>
</dbReference>
<dbReference type="OMA" id="IPETAGF"/>
<dbReference type="GO" id="GO:0015116">
    <property type="term" value="F:sulfate transmembrane transporter activity"/>
    <property type="evidence" value="ECO:0000318"/>
    <property type="project" value="GO_Central"/>
</dbReference>
<feature type="transmembrane region" description="Helical" evidence="5">
    <location>
        <begin position="145"/>
        <end position="168"/>
    </location>
</feature>
<evidence type="ECO:0000256" key="2">
    <source>
        <dbReference type="ARBA" id="ARBA00022692"/>
    </source>
</evidence>
<feature type="transmembrane region" description="Helical" evidence="5">
    <location>
        <begin position="401"/>
        <end position="419"/>
    </location>
</feature>
<dbReference type="InParanoid" id="A0A7M7NPK2"/>
<reference evidence="7" key="2">
    <citation type="submission" date="2021-01" db="UniProtKB">
        <authorList>
            <consortium name="EnsemblMetazoa"/>
        </authorList>
    </citation>
    <scope>IDENTIFICATION</scope>
</reference>
<evidence type="ECO:0000256" key="3">
    <source>
        <dbReference type="ARBA" id="ARBA00022989"/>
    </source>
</evidence>
<organism evidence="7 8">
    <name type="scientific">Strongylocentrotus purpuratus</name>
    <name type="common">Purple sea urchin</name>
    <dbReference type="NCBI Taxonomy" id="7668"/>
    <lineage>
        <taxon>Eukaryota</taxon>
        <taxon>Metazoa</taxon>
        <taxon>Echinodermata</taxon>
        <taxon>Eleutherozoa</taxon>
        <taxon>Echinozoa</taxon>
        <taxon>Echinoidea</taxon>
        <taxon>Euechinoidea</taxon>
        <taxon>Echinacea</taxon>
        <taxon>Camarodonta</taxon>
        <taxon>Echinidea</taxon>
        <taxon>Strongylocentrotidae</taxon>
        <taxon>Strongylocentrotus</taxon>
    </lineage>
</organism>
<proteinExistence type="predicted"/>
<name>A0A7M7NPK2_STRPU</name>
<dbReference type="Pfam" id="PF00916">
    <property type="entry name" value="Sulfate_transp"/>
    <property type="match status" value="1"/>
</dbReference>
<accession>A0A7M7NPK2</accession>
<feature type="transmembrane region" description="Helical" evidence="5">
    <location>
        <begin position="120"/>
        <end position="138"/>
    </location>
</feature>
<dbReference type="InterPro" id="IPR002645">
    <property type="entry name" value="STAS_dom"/>
</dbReference>
<sequence>MDCVPIKKAARNYCSVESWKNRFPITKWLPGYSLGYLVSDIVAGLTVGLMVIPQSLAYASVAKLPIQYGLYSSYMGCFVYCILGGAKDVTIGPTAIMSLLVSSYGKQGPDQHTGIHEPSYAILLAFLCGVIQLIMGIFHLGTLTGFISASVVAGFTTASAITIAFGQVKHILGIHFSSGSFAEDVYNTFKHIPDSNPWDVLLGVITIVALVLLTLIQKDTVVWEKKGWKDASMATKVLWKFLWFMGTARNAIVVICGMLVALALESSGHADVITVTGHINSTGLPAFKPPDFHLPNILGVFNIGIALVPIIGYFESIVIGKGFARQSNYKIEPNQELVAIGVCNIAGSFVQAYPVTGSFSRTAVNFQSGVRTPAAGIFTGAVVMLALAFLTPLFRLIPEATLGAVIIVALIKLIQLPIIKRLWTIRKLDLVPYLVTLVASLGLDVAYGTLIGIGVDLVILLFPVARPSIKIDSSSQQINDLELSSASHSQQLQVGAESVAVVTVDSSIRYPSIDYISEQITELSSSVDHPTKLVLDFSRVNMIDYTVVQGMSDLMVDLRRAGVRAAFANVLPSIKEQLNKGDIYQLRMFDSVQDAIWSLAENTGEDLEPDNNGDVKA</sequence>
<dbReference type="PANTHER" id="PTHR11814">
    <property type="entry name" value="SULFATE TRANSPORTER"/>
    <property type="match status" value="1"/>
</dbReference>
<evidence type="ECO:0000256" key="1">
    <source>
        <dbReference type="ARBA" id="ARBA00004141"/>
    </source>
</evidence>
<dbReference type="GO" id="GO:1902358">
    <property type="term" value="P:sulfate transmembrane transport"/>
    <property type="evidence" value="ECO:0000318"/>
    <property type="project" value="GO_Central"/>
</dbReference>
<evidence type="ECO:0000259" key="6">
    <source>
        <dbReference type="PROSITE" id="PS50801"/>
    </source>
</evidence>
<feature type="transmembrane region" description="Helical" evidence="5">
    <location>
        <begin position="237"/>
        <end position="264"/>
    </location>
</feature>
<evidence type="ECO:0000313" key="8">
    <source>
        <dbReference type="Proteomes" id="UP000007110"/>
    </source>
</evidence>